<dbReference type="InterPro" id="IPR014721">
    <property type="entry name" value="Ribsml_uS5_D2-typ_fold_subgr"/>
</dbReference>
<dbReference type="PANTHER" id="PTHR43527:SF2">
    <property type="entry name" value="4-DIPHOSPHOCYTIDYL-2-C-METHYL-D-ERYTHRITOL KINASE, CHLOROPLASTIC"/>
    <property type="match status" value="1"/>
</dbReference>
<evidence type="ECO:0000256" key="4">
    <source>
        <dbReference type="ARBA" id="ARBA00022679"/>
    </source>
</evidence>
<dbReference type="SUPFAM" id="SSF55060">
    <property type="entry name" value="GHMP Kinase, C-terminal domain"/>
    <property type="match status" value="1"/>
</dbReference>
<dbReference type="InterPro" id="IPR004424">
    <property type="entry name" value="IspE"/>
</dbReference>
<keyword evidence="9" id="KW-0414">Isoprene biosynthesis</keyword>
<keyword evidence="5 9" id="KW-0547">Nucleotide-binding</keyword>
<dbReference type="PANTHER" id="PTHR43527">
    <property type="entry name" value="4-DIPHOSPHOCYTIDYL-2-C-METHYL-D-ERYTHRITOL KINASE, CHLOROPLASTIC"/>
    <property type="match status" value="1"/>
</dbReference>
<comment type="similarity">
    <text evidence="1 9">Belongs to the GHMP kinase family. IspE subfamily.</text>
</comment>
<feature type="active site" evidence="9">
    <location>
        <position position="8"/>
    </location>
</feature>
<dbReference type="Gene3D" id="3.30.230.10">
    <property type="match status" value="1"/>
</dbReference>
<dbReference type="NCBIfam" id="TIGR00154">
    <property type="entry name" value="ispE"/>
    <property type="match status" value="1"/>
</dbReference>
<dbReference type="GO" id="GO:0005524">
    <property type="term" value="F:ATP binding"/>
    <property type="evidence" value="ECO:0007669"/>
    <property type="project" value="UniProtKB-UniRule"/>
</dbReference>
<keyword evidence="4 9" id="KW-0808">Transferase</keyword>
<dbReference type="GO" id="GO:0050515">
    <property type="term" value="F:4-(cytidine 5'-diphospho)-2-C-methyl-D-erythritol kinase activity"/>
    <property type="evidence" value="ECO:0007669"/>
    <property type="project" value="UniProtKB-UniRule"/>
</dbReference>
<keyword evidence="7 9" id="KW-0067">ATP-binding</keyword>
<dbReference type="InterPro" id="IPR020568">
    <property type="entry name" value="Ribosomal_Su5_D2-typ_SF"/>
</dbReference>
<organism evidence="12 13">
    <name type="scientific">Pedobacter duraquae</name>
    <dbReference type="NCBI Taxonomy" id="425511"/>
    <lineage>
        <taxon>Bacteria</taxon>
        <taxon>Pseudomonadati</taxon>
        <taxon>Bacteroidota</taxon>
        <taxon>Sphingobacteriia</taxon>
        <taxon>Sphingobacteriales</taxon>
        <taxon>Sphingobacteriaceae</taxon>
        <taxon>Pedobacter</taxon>
    </lineage>
</organism>
<dbReference type="InterPro" id="IPR013750">
    <property type="entry name" value="GHMP_kinase_C_dom"/>
</dbReference>
<dbReference type="OrthoDB" id="9809438at2"/>
<dbReference type="EC" id="2.7.1.148" evidence="2 9"/>
<evidence type="ECO:0000313" key="13">
    <source>
        <dbReference type="Proteomes" id="UP000295499"/>
    </source>
</evidence>
<dbReference type="Pfam" id="PF08544">
    <property type="entry name" value="GHMP_kinases_C"/>
    <property type="match status" value="1"/>
</dbReference>
<dbReference type="GO" id="GO:0019288">
    <property type="term" value="P:isopentenyl diphosphate biosynthetic process, methylerythritol 4-phosphate pathway"/>
    <property type="evidence" value="ECO:0007669"/>
    <property type="project" value="UniProtKB-UniRule"/>
</dbReference>
<evidence type="ECO:0000259" key="11">
    <source>
        <dbReference type="Pfam" id="PF08544"/>
    </source>
</evidence>
<evidence type="ECO:0000256" key="6">
    <source>
        <dbReference type="ARBA" id="ARBA00022777"/>
    </source>
</evidence>
<sequence>MLAFANAKINIGLNITEKRADGYHNLETVFYPVRLHDVIEITDAEELHCVVKGISFAGNEMDNICVKAFRLLQQDHNLPAQQITLLKNIPVGAGLGGGSADAAFLIKLLNERFNIGLSVAEMEDYARQLGADCAFFVRNTPVFAFDKGDQFEDVELDLSAYCIVLVMPPIHVSTAVAYAGVKPVKRSADLKVNITLPVSSWKDSVTNDFEISVFKEFPEIGHIKNKLYEHGAVYAAMSGSGACVFAIFEHQISLPDLEVNNRVYYNV</sequence>
<protein>
    <recommendedName>
        <fullName evidence="3 9">4-diphosphocytidyl-2-C-methyl-D-erythritol kinase</fullName>
        <shortName evidence="9">CMK</shortName>
        <ecNumber evidence="2 9">2.7.1.148</ecNumber>
    </recommendedName>
    <alternativeName>
        <fullName evidence="8 9">4-(cytidine-5'-diphospho)-2-C-methyl-D-erythritol kinase</fullName>
    </alternativeName>
</protein>
<dbReference type="UniPathway" id="UPA00056">
    <property type="reaction ID" value="UER00094"/>
</dbReference>
<comment type="caution">
    <text evidence="12">The sequence shown here is derived from an EMBL/GenBank/DDBJ whole genome shotgun (WGS) entry which is preliminary data.</text>
</comment>
<evidence type="ECO:0000256" key="3">
    <source>
        <dbReference type="ARBA" id="ARBA00017473"/>
    </source>
</evidence>
<dbReference type="PIRSF" id="PIRSF010376">
    <property type="entry name" value="IspE"/>
    <property type="match status" value="1"/>
</dbReference>
<proteinExistence type="inferred from homology"/>
<dbReference type="GO" id="GO:0016114">
    <property type="term" value="P:terpenoid biosynthetic process"/>
    <property type="evidence" value="ECO:0007669"/>
    <property type="project" value="UniProtKB-UniRule"/>
</dbReference>
<dbReference type="InterPro" id="IPR036554">
    <property type="entry name" value="GHMP_kinase_C_sf"/>
</dbReference>
<feature type="binding site" evidence="9">
    <location>
        <begin position="90"/>
        <end position="100"/>
    </location>
    <ligand>
        <name>ATP</name>
        <dbReference type="ChEBI" id="CHEBI:30616"/>
    </ligand>
</feature>
<dbReference type="AlphaFoldDB" id="A0A4R6IQV8"/>
<evidence type="ECO:0000256" key="9">
    <source>
        <dbReference type="HAMAP-Rule" id="MF_00061"/>
    </source>
</evidence>
<evidence type="ECO:0000256" key="8">
    <source>
        <dbReference type="ARBA" id="ARBA00032554"/>
    </source>
</evidence>
<dbReference type="InterPro" id="IPR006204">
    <property type="entry name" value="GHMP_kinase_N_dom"/>
</dbReference>
<name>A0A4R6IQV8_9SPHI</name>
<comment type="function">
    <text evidence="9">Catalyzes the phosphorylation of the position 2 hydroxy group of 4-diphosphocytidyl-2C-methyl-D-erythritol.</text>
</comment>
<gene>
    <name evidence="9" type="primary">ispE</name>
    <name evidence="12" type="ORF">CLV32_1032</name>
</gene>
<dbReference type="HAMAP" id="MF_00061">
    <property type="entry name" value="IspE"/>
    <property type="match status" value="1"/>
</dbReference>
<reference evidence="12 13" key="1">
    <citation type="submission" date="2019-03" db="EMBL/GenBank/DDBJ databases">
        <title>Genomic Encyclopedia of Archaeal and Bacterial Type Strains, Phase II (KMG-II): from individual species to whole genera.</title>
        <authorList>
            <person name="Goeker M."/>
        </authorList>
    </citation>
    <scope>NUCLEOTIDE SEQUENCE [LARGE SCALE GENOMIC DNA]</scope>
    <source>
        <strain evidence="12 13">DSM 19034</strain>
    </source>
</reference>
<accession>A0A4R6IQV8</accession>
<dbReference type="Pfam" id="PF00288">
    <property type="entry name" value="GHMP_kinases_N"/>
    <property type="match status" value="1"/>
</dbReference>
<dbReference type="Gene3D" id="3.30.70.890">
    <property type="entry name" value="GHMP kinase, C-terminal domain"/>
    <property type="match status" value="1"/>
</dbReference>
<evidence type="ECO:0000313" key="12">
    <source>
        <dbReference type="EMBL" id="TDO24739.1"/>
    </source>
</evidence>
<evidence type="ECO:0000256" key="2">
    <source>
        <dbReference type="ARBA" id="ARBA00012052"/>
    </source>
</evidence>
<dbReference type="EMBL" id="SNWM01000001">
    <property type="protein sequence ID" value="TDO24739.1"/>
    <property type="molecule type" value="Genomic_DNA"/>
</dbReference>
<evidence type="ECO:0000256" key="1">
    <source>
        <dbReference type="ARBA" id="ARBA00009684"/>
    </source>
</evidence>
<keyword evidence="13" id="KW-1185">Reference proteome</keyword>
<comment type="catalytic activity">
    <reaction evidence="9">
        <text>4-CDP-2-C-methyl-D-erythritol + ATP = 4-CDP-2-C-methyl-D-erythritol 2-phosphate + ADP + H(+)</text>
        <dbReference type="Rhea" id="RHEA:18437"/>
        <dbReference type="ChEBI" id="CHEBI:15378"/>
        <dbReference type="ChEBI" id="CHEBI:30616"/>
        <dbReference type="ChEBI" id="CHEBI:57823"/>
        <dbReference type="ChEBI" id="CHEBI:57919"/>
        <dbReference type="ChEBI" id="CHEBI:456216"/>
        <dbReference type="EC" id="2.7.1.148"/>
    </reaction>
</comment>
<dbReference type="Proteomes" id="UP000295499">
    <property type="component" value="Unassembled WGS sequence"/>
</dbReference>
<evidence type="ECO:0000256" key="7">
    <source>
        <dbReference type="ARBA" id="ARBA00022840"/>
    </source>
</evidence>
<feature type="active site" evidence="9">
    <location>
        <position position="132"/>
    </location>
</feature>
<comment type="pathway">
    <text evidence="9">Isoprenoid biosynthesis; isopentenyl diphosphate biosynthesis via DXP pathway; isopentenyl diphosphate from 1-deoxy-D-xylulose 5-phosphate: step 3/6.</text>
</comment>
<evidence type="ECO:0000256" key="5">
    <source>
        <dbReference type="ARBA" id="ARBA00022741"/>
    </source>
</evidence>
<keyword evidence="6 9" id="KW-0418">Kinase</keyword>
<dbReference type="SUPFAM" id="SSF54211">
    <property type="entry name" value="Ribosomal protein S5 domain 2-like"/>
    <property type="match status" value="1"/>
</dbReference>
<feature type="domain" description="GHMP kinase N-terminal" evidence="10">
    <location>
        <begin position="63"/>
        <end position="137"/>
    </location>
</feature>
<feature type="domain" description="GHMP kinase C-terminal" evidence="11">
    <location>
        <begin position="208"/>
        <end position="251"/>
    </location>
</feature>
<dbReference type="RefSeq" id="WP_133552986.1">
    <property type="nucleotide sequence ID" value="NZ_SNWM01000001.1"/>
</dbReference>
<evidence type="ECO:0000259" key="10">
    <source>
        <dbReference type="Pfam" id="PF00288"/>
    </source>
</evidence>